<sequence>MDEVKLNVLGGAIALGHPLA</sequence>
<accession>A0AAD0P7W0</accession>
<evidence type="ECO:0000313" key="2">
    <source>
        <dbReference type="Proteomes" id="UP000249682"/>
    </source>
</evidence>
<protein>
    <recommendedName>
        <fullName evidence="3">Thiolase C-terminal domain-containing protein</fullName>
    </recommendedName>
</protein>
<dbReference type="Proteomes" id="UP000249682">
    <property type="component" value="Chromosome"/>
</dbReference>
<evidence type="ECO:0000313" key="1">
    <source>
        <dbReference type="EMBL" id="AWV49132.1"/>
    </source>
</evidence>
<reference evidence="1 2" key="1">
    <citation type="submission" date="2018-05" db="EMBL/GenBank/DDBJ databases">
        <title>Evolution of small genomes with special reference to Mycobacterium leprae.</title>
        <authorList>
            <person name="Mohanty P.S."/>
            <person name="Bansal A.K."/>
            <person name="Gupta U.D."/>
            <person name="Naaz F."/>
            <person name="Dwivedi V.D."/>
            <person name="Singh H."/>
            <person name="Gupta G."/>
            <person name="Sharma S."/>
            <person name="Arora M."/>
        </authorList>
    </citation>
    <scope>NUCLEOTIDE SEQUENCE [LARGE SCALE GENOMIC DNA]</scope>
    <source>
        <strain evidence="1 2">MRHRU-235-G</strain>
    </source>
</reference>
<dbReference type="InterPro" id="IPR016039">
    <property type="entry name" value="Thiolase-like"/>
</dbReference>
<gene>
    <name evidence="1" type="ORF">DIJ64_13200</name>
</gene>
<name>A0AAD0P7W0_MYCLR</name>
<dbReference type="GO" id="GO:0016746">
    <property type="term" value="F:acyltransferase activity"/>
    <property type="evidence" value="ECO:0007669"/>
    <property type="project" value="InterPro"/>
</dbReference>
<organism evidence="1 2">
    <name type="scientific">Mycobacterium leprae</name>
    <dbReference type="NCBI Taxonomy" id="1769"/>
    <lineage>
        <taxon>Bacteria</taxon>
        <taxon>Bacillati</taxon>
        <taxon>Actinomycetota</taxon>
        <taxon>Actinomycetes</taxon>
        <taxon>Mycobacteriales</taxon>
        <taxon>Mycobacteriaceae</taxon>
        <taxon>Mycobacterium</taxon>
    </lineage>
</organism>
<dbReference type="EMBL" id="CP029543">
    <property type="protein sequence ID" value="AWV49132.1"/>
    <property type="molecule type" value="Genomic_DNA"/>
</dbReference>
<evidence type="ECO:0008006" key="3">
    <source>
        <dbReference type="Google" id="ProtNLM"/>
    </source>
</evidence>
<dbReference type="Gene3D" id="3.40.47.10">
    <property type="match status" value="1"/>
</dbReference>
<dbReference type="AlphaFoldDB" id="A0AAD0P7W0"/>
<proteinExistence type="predicted"/>